<evidence type="ECO:0000256" key="2">
    <source>
        <dbReference type="ARBA" id="ARBA00022801"/>
    </source>
</evidence>
<dbReference type="GO" id="GO:0016805">
    <property type="term" value="F:dipeptidase activity"/>
    <property type="evidence" value="ECO:0007669"/>
    <property type="project" value="TreeGrafter"/>
</dbReference>
<dbReference type="GO" id="GO:0046657">
    <property type="term" value="P:folic acid catabolic process"/>
    <property type="evidence" value="ECO:0007669"/>
    <property type="project" value="TreeGrafter"/>
</dbReference>
<protein>
    <submittedName>
        <fullName evidence="5">Amidohydrolase</fullName>
    </submittedName>
</protein>
<dbReference type="RefSeq" id="WP_032617883.1">
    <property type="nucleotide sequence ID" value="NZ_CBCXZU010000003.1"/>
</dbReference>
<name>A0A855ER65_9ENTR</name>
<dbReference type="AlphaFoldDB" id="A0A855ER65"/>
<keyword evidence="3" id="KW-0479">Metal-binding</keyword>
<dbReference type="FunFam" id="3.40.630.10:FF:000077">
    <property type="entry name" value="p-aminobenzoyl-glutamate hydrolase, A subunit"/>
    <property type="match status" value="1"/>
</dbReference>
<dbReference type="FunFam" id="3.40.630.10:FF:000080">
    <property type="entry name" value="p-aminobenzoyl-glutamate hydrolase subunit A"/>
    <property type="match status" value="1"/>
</dbReference>
<gene>
    <name evidence="5" type="ORF">CRX53_08415</name>
</gene>
<keyword evidence="2 5" id="KW-0378">Hydrolase</keyword>
<evidence type="ECO:0000313" key="5">
    <source>
        <dbReference type="EMBL" id="PHH03992.1"/>
    </source>
</evidence>
<feature type="binding site" evidence="3">
    <location>
        <position position="148"/>
    </location>
    <ligand>
        <name>Mn(2+)</name>
        <dbReference type="ChEBI" id="CHEBI:29035"/>
        <label>2</label>
    </ligand>
</feature>
<dbReference type="PANTHER" id="PTHR30575:SF3">
    <property type="entry name" value="PEPTIDASE M20 DIMERISATION DOMAIN-CONTAINING PROTEIN"/>
    <property type="match status" value="1"/>
</dbReference>
<organism evidence="5 6">
    <name type="scientific">Leclercia adecarboxylata</name>
    <dbReference type="NCBI Taxonomy" id="83655"/>
    <lineage>
        <taxon>Bacteria</taxon>
        <taxon>Pseudomonadati</taxon>
        <taxon>Pseudomonadota</taxon>
        <taxon>Gammaproteobacteria</taxon>
        <taxon>Enterobacterales</taxon>
        <taxon>Enterobacteriaceae</taxon>
        <taxon>Leclercia</taxon>
    </lineage>
</organism>
<dbReference type="GO" id="GO:0046872">
    <property type="term" value="F:metal ion binding"/>
    <property type="evidence" value="ECO:0007669"/>
    <property type="project" value="UniProtKB-KW"/>
</dbReference>
<dbReference type="CDD" id="cd05665">
    <property type="entry name" value="M20_Acy1_IAAspH"/>
    <property type="match status" value="1"/>
</dbReference>
<feature type="domain" description="Peptidase M20 dimerisation" evidence="4">
    <location>
        <begin position="231"/>
        <end position="320"/>
    </location>
</feature>
<accession>A0A855ER65</accession>
<dbReference type="InterPro" id="IPR017439">
    <property type="entry name" value="Amidohydrolase"/>
</dbReference>
<dbReference type="Gene3D" id="3.40.630.10">
    <property type="entry name" value="Zn peptidases"/>
    <property type="match status" value="2"/>
</dbReference>
<dbReference type="SUPFAM" id="SSF53187">
    <property type="entry name" value="Zn-dependent exopeptidases"/>
    <property type="match status" value="1"/>
</dbReference>
<feature type="binding site" evidence="3">
    <location>
        <position position="208"/>
    </location>
    <ligand>
        <name>Mn(2+)</name>
        <dbReference type="ChEBI" id="CHEBI:29035"/>
        <label>2</label>
    </ligand>
</feature>
<feature type="binding site" evidence="3">
    <location>
        <position position="184"/>
    </location>
    <ligand>
        <name>Mn(2+)</name>
        <dbReference type="ChEBI" id="CHEBI:29035"/>
        <label>2</label>
    </ligand>
</feature>
<dbReference type="InterPro" id="IPR002933">
    <property type="entry name" value="Peptidase_M20"/>
</dbReference>
<evidence type="ECO:0000256" key="1">
    <source>
        <dbReference type="ARBA" id="ARBA00006153"/>
    </source>
</evidence>
<feature type="binding site" evidence="3">
    <location>
        <position position="405"/>
    </location>
    <ligand>
        <name>Mn(2+)</name>
        <dbReference type="ChEBI" id="CHEBI:29035"/>
        <label>2</label>
    </ligand>
</feature>
<dbReference type="GO" id="GO:0005737">
    <property type="term" value="C:cytoplasm"/>
    <property type="evidence" value="ECO:0007669"/>
    <property type="project" value="TreeGrafter"/>
</dbReference>
<evidence type="ECO:0000256" key="3">
    <source>
        <dbReference type="PIRSR" id="PIRSR005962-1"/>
    </source>
</evidence>
<dbReference type="InterPro" id="IPR011650">
    <property type="entry name" value="Peptidase_M20_dimer"/>
</dbReference>
<dbReference type="SUPFAM" id="SSF55031">
    <property type="entry name" value="Bacterial exopeptidase dimerisation domain"/>
    <property type="match status" value="1"/>
</dbReference>
<dbReference type="Proteomes" id="UP000222768">
    <property type="component" value="Unassembled WGS sequence"/>
</dbReference>
<keyword evidence="3" id="KW-0464">Manganese</keyword>
<reference evidence="6" key="1">
    <citation type="submission" date="2017-09" db="EMBL/GenBank/DDBJ databases">
        <title>FDA dAtabase for Regulatory Grade micrObial Sequences (FDA-ARGOS): Supporting development and validation of Infectious Disease Dx tests.</title>
        <authorList>
            <person name="Minogue T."/>
            <person name="Wolcott M."/>
            <person name="Wasieloski L."/>
            <person name="Aguilar W."/>
            <person name="Moore D."/>
            <person name="Tallon L."/>
            <person name="Sadzewicz L."/>
            <person name="Ott S."/>
            <person name="Zhao X."/>
            <person name="Nagaraj S."/>
            <person name="Vavikolanu K."/>
            <person name="Aluvathingal J."/>
            <person name="Nadendla S."/>
            <person name="Sichtig H."/>
        </authorList>
    </citation>
    <scope>NUCLEOTIDE SEQUENCE [LARGE SCALE GENOMIC DNA]</scope>
    <source>
        <strain evidence="6">FDAARGOS_404</strain>
    </source>
</reference>
<feature type="binding site" evidence="3">
    <location>
        <position position="150"/>
    </location>
    <ligand>
        <name>Mn(2+)</name>
        <dbReference type="ChEBI" id="CHEBI:29035"/>
        <label>2</label>
    </ligand>
</feature>
<evidence type="ECO:0000313" key="6">
    <source>
        <dbReference type="Proteomes" id="UP000222768"/>
    </source>
</evidence>
<comment type="caution">
    <text evidence="5">The sequence shown here is derived from an EMBL/GenBank/DDBJ whole genome shotgun (WGS) entry which is preliminary data.</text>
</comment>
<dbReference type="PIRSF" id="PIRSF005962">
    <property type="entry name" value="Pept_M20D_amidohydro"/>
    <property type="match status" value="1"/>
</dbReference>
<evidence type="ECO:0000259" key="4">
    <source>
        <dbReference type="Pfam" id="PF07687"/>
    </source>
</evidence>
<dbReference type="Pfam" id="PF07687">
    <property type="entry name" value="M20_dimer"/>
    <property type="match status" value="1"/>
</dbReference>
<comment type="cofactor">
    <cofactor evidence="3">
        <name>Mn(2+)</name>
        <dbReference type="ChEBI" id="CHEBI:29035"/>
    </cofactor>
    <text evidence="3">The Mn(2+) ion enhances activity.</text>
</comment>
<dbReference type="NCBIfam" id="TIGR01891">
    <property type="entry name" value="amidohydrolases"/>
    <property type="match status" value="1"/>
</dbReference>
<dbReference type="InterPro" id="IPR036264">
    <property type="entry name" value="Bact_exopeptidase_dim_dom"/>
</dbReference>
<dbReference type="Pfam" id="PF01546">
    <property type="entry name" value="Peptidase_M20"/>
    <property type="match status" value="1"/>
</dbReference>
<comment type="similarity">
    <text evidence="1">Belongs to the peptidase M20 family.</text>
</comment>
<dbReference type="GO" id="GO:0071713">
    <property type="term" value="F:para-aminobenzoyl-glutamate hydrolase activity"/>
    <property type="evidence" value="ECO:0007669"/>
    <property type="project" value="TreeGrafter"/>
</dbReference>
<dbReference type="InterPro" id="IPR033845">
    <property type="entry name" value="AbgA"/>
</dbReference>
<proteinExistence type="inferred from homology"/>
<sequence length="436" mass="46311">MHTLAQELQTLFPQLTAWRRDFHHYAESGWVEFRTAAKVAEILEQLGYDLAMGRDVVDADSRMGLPDEATLAQAFARARQQGAPEKWLSAFEGGFTGIVATLNTGRPGPTLAFRVDMDALDLDESSQDDHLPAREGFASCNSGMMHACAHDGHTTIGLGLAHLLMQHRAELNGTIKLIFQPAEEGTRGARAMVAAGALDGVDYFTAIHIGTGVPAGTVICGSDNFMATTKFDVRFTGVAAHAGGKPEEGRNALLAAAQATIGLHSIAPHSEGASRVNVGVMQAGSGRNVVPASALLKVETRGESEAINQYVFERAKAVIDGAAAMHGVSTELRLMGAATSSAPSPAWVNYLREQAVQVAGVEKAIDKVKAPAGSEDATLMMARVQQNGGLASYMVFGTTLSAGHHNEKFDFDETVMLIAIETLARTALNFPWTRGV</sequence>
<dbReference type="EMBL" id="PDLK01000002">
    <property type="protein sequence ID" value="PHH03992.1"/>
    <property type="molecule type" value="Genomic_DNA"/>
</dbReference>
<dbReference type="InterPro" id="IPR052030">
    <property type="entry name" value="Peptidase_M20/M20A_hydrolases"/>
</dbReference>
<dbReference type="PANTHER" id="PTHR30575">
    <property type="entry name" value="PEPTIDASE M20"/>
    <property type="match status" value="1"/>
</dbReference>